<dbReference type="InterPro" id="IPR007899">
    <property type="entry name" value="CHAD_dom"/>
</dbReference>
<keyword evidence="3" id="KW-1185">Reference proteome</keyword>
<feature type="domain" description="CHAD" evidence="1">
    <location>
        <begin position="4"/>
        <end position="249"/>
    </location>
</feature>
<dbReference type="InterPro" id="IPR038186">
    <property type="entry name" value="CHAD_dom_sf"/>
</dbReference>
<dbReference type="PROSITE" id="PS51708">
    <property type="entry name" value="CHAD"/>
    <property type="match status" value="1"/>
</dbReference>
<reference evidence="2 3" key="1">
    <citation type="submission" date="2018-04" db="EMBL/GenBank/DDBJ databases">
        <title>Genome of Nocardioides gansuensis WSJ-1.</title>
        <authorList>
            <person name="Wu S."/>
            <person name="Wang G."/>
        </authorList>
    </citation>
    <scope>NUCLEOTIDE SEQUENCE [LARGE SCALE GENOMIC DNA]</scope>
    <source>
        <strain evidence="2 3">WSJ-1</strain>
    </source>
</reference>
<protein>
    <recommendedName>
        <fullName evidence="1">CHAD domain-containing protein</fullName>
    </recommendedName>
</protein>
<dbReference type="Proteomes" id="UP000246018">
    <property type="component" value="Unassembled WGS sequence"/>
</dbReference>
<organism evidence="2 3">
    <name type="scientific">Nocardioides gansuensis</name>
    <dbReference type="NCBI Taxonomy" id="2138300"/>
    <lineage>
        <taxon>Bacteria</taxon>
        <taxon>Bacillati</taxon>
        <taxon>Actinomycetota</taxon>
        <taxon>Actinomycetes</taxon>
        <taxon>Propionibacteriales</taxon>
        <taxon>Nocardioidaceae</taxon>
        <taxon>Nocardioides</taxon>
    </lineage>
</organism>
<name>A0A2T8F822_9ACTN</name>
<sequence>MSGRSADRAAVAAYLGAQAQEIAAQHAALLTGAESSVHDLRVAVRRFRSTLRTFGAELPPADELDARLRAWGAALGVVRDREVLLEVLAGAPAGQVRDTLLEEVGGDLAVRRVLVQAGLRSPECIRLVSEAAAYAGGVPADDRDVSRHVTKACKQARRRLRKAGTEVERLHRARKAAKRARYAAEVVGWKKKRRRHQQVQQLLGVHRDCLVALAHVDAAGGLADAGATAMVADLAGRAEAARLSALEAS</sequence>
<accession>A0A2T8F822</accession>
<proteinExistence type="predicted"/>
<dbReference type="Pfam" id="PF05235">
    <property type="entry name" value="CHAD"/>
    <property type="match status" value="1"/>
</dbReference>
<evidence type="ECO:0000313" key="2">
    <source>
        <dbReference type="EMBL" id="PVG81849.1"/>
    </source>
</evidence>
<dbReference type="OrthoDB" id="9777271at2"/>
<gene>
    <name evidence="2" type="ORF">DDE18_14080</name>
</gene>
<dbReference type="RefSeq" id="WP_116572917.1">
    <property type="nucleotide sequence ID" value="NZ_QDGZ01000006.1"/>
</dbReference>
<dbReference type="EMBL" id="QDGZ01000006">
    <property type="protein sequence ID" value="PVG81849.1"/>
    <property type="molecule type" value="Genomic_DNA"/>
</dbReference>
<dbReference type="PANTHER" id="PTHR39339">
    <property type="entry name" value="SLR1444 PROTEIN"/>
    <property type="match status" value="1"/>
</dbReference>
<dbReference type="AlphaFoldDB" id="A0A2T8F822"/>
<dbReference type="PANTHER" id="PTHR39339:SF1">
    <property type="entry name" value="CHAD DOMAIN-CONTAINING PROTEIN"/>
    <property type="match status" value="1"/>
</dbReference>
<evidence type="ECO:0000259" key="1">
    <source>
        <dbReference type="PROSITE" id="PS51708"/>
    </source>
</evidence>
<evidence type="ECO:0000313" key="3">
    <source>
        <dbReference type="Proteomes" id="UP000246018"/>
    </source>
</evidence>
<comment type="caution">
    <text evidence="2">The sequence shown here is derived from an EMBL/GenBank/DDBJ whole genome shotgun (WGS) entry which is preliminary data.</text>
</comment>
<dbReference type="SMART" id="SM00880">
    <property type="entry name" value="CHAD"/>
    <property type="match status" value="1"/>
</dbReference>
<dbReference type="Gene3D" id="1.40.20.10">
    <property type="entry name" value="CHAD domain"/>
    <property type="match status" value="1"/>
</dbReference>